<dbReference type="PANTHER" id="PTHR42709:SF6">
    <property type="entry name" value="UNDECAPRENYL PHOSPHATE TRANSPORTER A"/>
    <property type="match status" value="1"/>
</dbReference>
<dbReference type="PANTHER" id="PTHR42709">
    <property type="entry name" value="ALKALINE PHOSPHATASE LIKE PROTEIN"/>
    <property type="match status" value="1"/>
</dbReference>
<protein>
    <submittedName>
        <fullName evidence="8">Alkaline phosphatase-like protein</fullName>
    </submittedName>
</protein>
<comment type="caution">
    <text evidence="8">The sequence shown here is derived from an EMBL/GenBank/DDBJ whole genome shotgun (WGS) entry which is preliminary data.</text>
</comment>
<evidence type="ECO:0000259" key="7">
    <source>
        <dbReference type="Pfam" id="PF09335"/>
    </source>
</evidence>
<dbReference type="OrthoDB" id="9813426at2"/>
<comment type="subcellular location">
    <subcellularLocation>
        <location evidence="1">Cell membrane</location>
        <topology evidence="1">Multi-pass membrane protein</topology>
    </subcellularLocation>
</comment>
<gene>
    <name evidence="8" type="primary">apl</name>
    <name evidence="8" type="ORF">SPI02_22370</name>
</gene>
<name>A0A239UGN6_9STAP</name>
<proteinExistence type="inferred from homology"/>
<dbReference type="EMBL" id="BKAR01000037">
    <property type="protein sequence ID" value="GEP85652.1"/>
    <property type="molecule type" value="Genomic_DNA"/>
</dbReference>
<evidence type="ECO:0000256" key="6">
    <source>
        <dbReference type="ARBA" id="ARBA00023136"/>
    </source>
</evidence>
<dbReference type="InterPro" id="IPR032816">
    <property type="entry name" value="VTT_dom"/>
</dbReference>
<keyword evidence="5" id="KW-1133">Transmembrane helix</keyword>
<comment type="similarity">
    <text evidence="2">Belongs to the DedA family.</text>
</comment>
<dbReference type="InterPro" id="IPR051311">
    <property type="entry name" value="DedA_domain"/>
</dbReference>
<keyword evidence="3" id="KW-1003">Cell membrane</keyword>
<dbReference type="Pfam" id="PF09335">
    <property type="entry name" value="VTT_dom"/>
    <property type="match status" value="1"/>
</dbReference>
<evidence type="ECO:0000313" key="9">
    <source>
        <dbReference type="Proteomes" id="UP000321736"/>
    </source>
</evidence>
<evidence type="ECO:0000256" key="1">
    <source>
        <dbReference type="ARBA" id="ARBA00004651"/>
    </source>
</evidence>
<dbReference type="AlphaFoldDB" id="A0A239UGN6"/>
<sequence length="208" mass="23175">MEKMVEQFIDQFGYLGVFLLIALENIFPPIPSELILTFSGFLTLHSKMHVIGVIIAATLGSVFGAIVLYFIGRFLSIERLQKLANGKTGKILRFKAEDLEKADHWFDNHGKKIVFFARFIPVIRSLISIPAGTTNMPLASFLILTTLGTLIWNTVLVLLGQQAGEAWPQISAAFDSFSSIVLIVLIILLIIGIIYFVKQRFGKSKSDE</sequence>
<evidence type="ECO:0000313" key="8">
    <source>
        <dbReference type="EMBL" id="GEP85652.1"/>
    </source>
</evidence>
<dbReference type="Proteomes" id="UP000321736">
    <property type="component" value="Unassembled WGS sequence"/>
</dbReference>
<keyword evidence="9" id="KW-1185">Reference proteome</keyword>
<feature type="domain" description="VTT" evidence="7">
    <location>
        <begin position="30"/>
        <end position="162"/>
    </location>
</feature>
<evidence type="ECO:0000256" key="2">
    <source>
        <dbReference type="ARBA" id="ARBA00010792"/>
    </source>
</evidence>
<accession>A0A239UGN6</accession>
<keyword evidence="4" id="KW-0812">Transmembrane</keyword>
<dbReference type="GO" id="GO:0005886">
    <property type="term" value="C:plasma membrane"/>
    <property type="evidence" value="ECO:0007669"/>
    <property type="project" value="UniProtKB-SubCell"/>
</dbReference>
<evidence type="ECO:0000256" key="4">
    <source>
        <dbReference type="ARBA" id="ARBA00022692"/>
    </source>
</evidence>
<organism evidence="8 9">
    <name type="scientific">Staphylococcus piscifermentans</name>
    <dbReference type="NCBI Taxonomy" id="70258"/>
    <lineage>
        <taxon>Bacteria</taxon>
        <taxon>Bacillati</taxon>
        <taxon>Bacillota</taxon>
        <taxon>Bacilli</taxon>
        <taxon>Bacillales</taxon>
        <taxon>Staphylococcaceae</taxon>
        <taxon>Staphylococcus</taxon>
    </lineage>
</organism>
<dbReference type="RefSeq" id="WP_095106795.1">
    <property type="nucleotide sequence ID" value="NZ_BKAR01000037.1"/>
</dbReference>
<keyword evidence="6" id="KW-0472">Membrane</keyword>
<evidence type="ECO:0000256" key="5">
    <source>
        <dbReference type="ARBA" id="ARBA00022989"/>
    </source>
</evidence>
<reference evidence="8 9" key="1">
    <citation type="submission" date="2019-07" db="EMBL/GenBank/DDBJ databases">
        <title>Whole genome shotgun sequence of Staphylococcus piscifermentans NBRC 109625.</title>
        <authorList>
            <person name="Hosoyama A."/>
            <person name="Uohara A."/>
            <person name="Ohji S."/>
            <person name="Ichikawa N."/>
        </authorList>
    </citation>
    <scope>NUCLEOTIDE SEQUENCE [LARGE SCALE GENOMIC DNA]</scope>
    <source>
        <strain evidence="8 9">NBRC 109625</strain>
    </source>
</reference>
<evidence type="ECO:0000256" key="3">
    <source>
        <dbReference type="ARBA" id="ARBA00022475"/>
    </source>
</evidence>